<gene>
    <name evidence="2" type="ORF">Pmani_035755</name>
</gene>
<dbReference type="EMBL" id="JAWZYT010005156">
    <property type="protein sequence ID" value="KAK4291420.1"/>
    <property type="molecule type" value="Genomic_DNA"/>
</dbReference>
<feature type="region of interest" description="Disordered" evidence="1">
    <location>
        <begin position="60"/>
        <end position="92"/>
    </location>
</feature>
<reference evidence="2" key="1">
    <citation type="submission" date="2023-11" db="EMBL/GenBank/DDBJ databases">
        <title>Genome assemblies of two species of porcelain crab, Petrolisthes cinctipes and Petrolisthes manimaculis (Anomura: Porcellanidae).</title>
        <authorList>
            <person name="Angst P."/>
        </authorList>
    </citation>
    <scope>NUCLEOTIDE SEQUENCE</scope>
    <source>
        <strain evidence="2">PB745_02</strain>
        <tissue evidence="2">Gill</tissue>
    </source>
</reference>
<sequence length="92" mass="9801">MDRKESDVMESWLREVVLGSPFALIMLSAECGLAGYDPTRIEEGESTWLQDLSTGESLMGATTRGRGSVCTSPTDRALVGNGGNGDNTTKDT</sequence>
<keyword evidence="3" id="KW-1185">Reference proteome</keyword>
<proteinExistence type="predicted"/>
<protein>
    <submittedName>
        <fullName evidence="2">Uncharacterized protein</fullName>
    </submittedName>
</protein>
<comment type="caution">
    <text evidence="2">The sequence shown here is derived from an EMBL/GenBank/DDBJ whole genome shotgun (WGS) entry which is preliminary data.</text>
</comment>
<evidence type="ECO:0000313" key="2">
    <source>
        <dbReference type="EMBL" id="KAK4291420.1"/>
    </source>
</evidence>
<name>A0AAE1NJY7_9EUCA</name>
<accession>A0AAE1NJY7</accession>
<dbReference type="Proteomes" id="UP001292094">
    <property type="component" value="Unassembled WGS sequence"/>
</dbReference>
<dbReference type="AlphaFoldDB" id="A0AAE1NJY7"/>
<evidence type="ECO:0000256" key="1">
    <source>
        <dbReference type="SAM" id="MobiDB-lite"/>
    </source>
</evidence>
<organism evidence="2 3">
    <name type="scientific">Petrolisthes manimaculis</name>
    <dbReference type="NCBI Taxonomy" id="1843537"/>
    <lineage>
        <taxon>Eukaryota</taxon>
        <taxon>Metazoa</taxon>
        <taxon>Ecdysozoa</taxon>
        <taxon>Arthropoda</taxon>
        <taxon>Crustacea</taxon>
        <taxon>Multicrustacea</taxon>
        <taxon>Malacostraca</taxon>
        <taxon>Eumalacostraca</taxon>
        <taxon>Eucarida</taxon>
        <taxon>Decapoda</taxon>
        <taxon>Pleocyemata</taxon>
        <taxon>Anomura</taxon>
        <taxon>Galatheoidea</taxon>
        <taxon>Porcellanidae</taxon>
        <taxon>Petrolisthes</taxon>
    </lineage>
</organism>
<evidence type="ECO:0000313" key="3">
    <source>
        <dbReference type="Proteomes" id="UP001292094"/>
    </source>
</evidence>